<protein>
    <submittedName>
        <fullName evidence="1">Uncharacterized protein</fullName>
    </submittedName>
</protein>
<reference evidence="1" key="1">
    <citation type="journal article" date="2015" name="Nature">
        <title>Complex archaea that bridge the gap between prokaryotes and eukaryotes.</title>
        <authorList>
            <person name="Spang A."/>
            <person name="Saw J.H."/>
            <person name="Jorgensen S.L."/>
            <person name="Zaremba-Niedzwiedzka K."/>
            <person name="Martijn J."/>
            <person name="Lind A.E."/>
            <person name="van Eijk R."/>
            <person name="Schleper C."/>
            <person name="Guy L."/>
            <person name="Ettema T.J."/>
        </authorList>
    </citation>
    <scope>NUCLEOTIDE SEQUENCE</scope>
</reference>
<evidence type="ECO:0000313" key="1">
    <source>
        <dbReference type="EMBL" id="KKM83051.1"/>
    </source>
</evidence>
<name>A0A0F9L6U0_9ZZZZ</name>
<proteinExistence type="predicted"/>
<dbReference type="AlphaFoldDB" id="A0A0F9L6U0"/>
<accession>A0A0F9L6U0</accession>
<dbReference type="EMBL" id="LAZR01007770">
    <property type="protein sequence ID" value="KKM83051.1"/>
    <property type="molecule type" value="Genomic_DNA"/>
</dbReference>
<sequence length="111" mass="11576">MPPNTFPKLKTPLEIVDAGADVANELFRTPARIVGNVAGAISQAAKDLEADIRRPAEYSEIPPPPDVLVEPAIAGVAHMVDGAVNTAKGAVDAVLATADGVRRELQQLTGR</sequence>
<gene>
    <name evidence="1" type="ORF">LCGC14_1313280</name>
</gene>
<organism evidence="1">
    <name type="scientific">marine sediment metagenome</name>
    <dbReference type="NCBI Taxonomy" id="412755"/>
    <lineage>
        <taxon>unclassified sequences</taxon>
        <taxon>metagenomes</taxon>
        <taxon>ecological metagenomes</taxon>
    </lineage>
</organism>
<comment type="caution">
    <text evidence="1">The sequence shown here is derived from an EMBL/GenBank/DDBJ whole genome shotgun (WGS) entry which is preliminary data.</text>
</comment>